<evidence type="ECO:0000313" key="3">
    <source>
        <dbReference type="EMBL" id="KAK7794991.1"/>
    </source>
</evidence>
<dbReference type="InterPro" id="IPR018061">
    <property type="entry name" value="Retropepsins"/>
</dbReference>
<keyword evidence="1" id="KW-0378">Hydrolase</keyword>
<dbReference type="SUPFAM" id="SSF50630">
    <property type="entry name" value="Acid proteases"/>
    <property type="match status" value="1"/>
</dbReference>
<organism evidence="3 4">
    <name type="scientific">Myodes glareolus</name>
    <name type="common">Bank vole</name>
    <name type="synonym">Clethrionomys glareolus</name>
    <dbReference type="NCBI Taxonomy" id="447135"/>
    <lineage>
        <taxon>Eukaryota</taxon>
        <taxon>Metazoa</taxon>
        <taxon>Chordata</taxon>
        <taxon>Craniata</taxon>
        <taxon>Vertebrata</taxon>
        <taxon>Euteleostomi</taxon>
        <taxon>Mammalia</taxon>
        <taxon>Eutheria</taxon>
        <taxon>Euarchontoglires</taxon>
        <taxon>Glires</taxon>
        <taxon>Rodentia</taxon>
        <taxon>Myomorpha</taxon>
        <taxon>Muroidea</taxon>
        <taxon>Cricetidae</taxon>
        <taxon>Arvicolinae</taxon>
        <taxon>Myodes</taxon>
    </lineage>
</organism>
<feature type="domain" description="Retropepsins" evidence="2">
    <location>
        <begin position="2"/>
        <end position="59"/>
    </location>
</feature>
<dbReference type="AlphaFoldDB" id="A0AAW0H0S0"/>
<name>A0AAW0H0S0_MYOGA</name>
<comment type="caution">
    <text evidence="3">The sequence shown here is derived from an EMBL/GenBank/DDBJ whole genome shotgun (WGS) entry which is preliminary data.</text>
</comment>
<dbReference type="Gene3D" id="2.40.70.10">
    <property type="entry name" value="Acid Proteases"/>
    <property type="match status" value="1"/>
</dbReference>
<feature type="non-terminal residue" evidence="3">
    <location>
        <position position="1"/>
    </location>
</feature>
<dbReference type="EMBL" id="JBBHLL010005656">
    <property type="protein sequence ID" value="KAK7794991.1"/>
    <property type="molecule type" value="Genomic_DNA"/>
</dbReference>
<accession>A0AAW0H0S0</accession>
<sequence length="91" mass="10591">SWHPNWPLQEVDVQLLGIGTLFQVKQGSEGQRERLRSYVANIAVNLWGCDLLQQWYNQINIPAVPEIHVTYKEVLLEKCRLIYCGLSFTFD</sequence>
<evidence type="ECO:0000259" key="2">
    <source>
        <dbReference type="Pfam" id="PF00077"/>
    </source>
</evidence>
<proteinExistence type="predicted"/>
<dbReference type="Proteomes" id="UP001488838">
    <property type="component" value="Unassembled WGS sequence"/>
</dbReference>
<dbReference type="GO" id="GO:0016787">
    <property type="term" value="F:hydrolase activity"/>
    <property type="evidence" value="ECO:0007669"/>
    <property type="project" value="UniProtKB-KW"/>
</dbReference>
<dbReference type="Pfam" id="PF00077">
    <property type="entry name" value="RVP"/>
    <property type="match status" value="1"/>
</dbReference>
<dbReference type="InterPro" id="IPR021109">
    <property type="entry name" value="Peptidase_aspartic_dom_sf"/>
</dbReference>
<keyword evidence="4" id="KW-1185">Reference proteome</keyword>
<evidence type="ECO:0000313" key="4">
    <source>
        <dbReference type="Proteomes" id="UP001488838"/>
    </source>
</evidence>
<gene>
    <name evidence="3" type="ORF">U0070_014512</name>
</gene>
<protein>
    <recommendedName>
        <fullName evidence="2">Retropepsins domain-containing protein</fullName>
    </recommendedName>
</protein>
<evidence type="ECO:0000256" key="1">
    <source>
        <dbReference type="ARBA" id="ARBA00022801"/>
    </source>
</evidence>
<reference evidence="3 4" key="1">
    <citation type="journal article" date="2023" name="bioRxiv">
        <title>Conserved and derived expression patterns and positive selection on dental genes reveal complex evolutionary context of ever-growing rodent molars.</title>
        <authorList>
            <person name="Calamari Z.T."/>
            <person name="Song A."/>
            <person name="Cohen E."/>
            <person name="Akter M."/>
            <person name="Roy R.D."/>
            <person name="Hallikas O."/>
            <person name="Christensen M.M."/>
            <person name="Li P."/>
            <person name="Marangoni P."/>
            <person name="Jernvall J."/>
            <person name="Klein O.D."/>
        </authorList>
    </citation>
    <scope>NUCLEOTIDE SEQUENCE [LARGE SCALE GENOMIC DNA]</scope>
    <source>
        <strain evidence="3">V071</strain>
    </source>
</reference>